<dbReference type="KEGG" id="pcx:LPB68_13885"/>
<accession>A0A162RH43</accession>
<feature type="binding site" evidence="14">
    <location>
        <position position="285"/>
    </location>
    <ligand>
        <name>ATP</name>
        <dbReference type="ChEBI" id="CHEBI:30616"/>
    </ligand>
</feature>
<feature type="binding site" evidence="14">
    <location>
        <position position="142"/>
    </location>
    <ligand>
        <name>L-threonine</name>
        <dbReference type="ChEBI" id="CHEBI:57926"/>
    </ligand>
</feature>
<dbReference type="GO" id="GO:0061710">
    <property type="term" value="F:L-threonylcarbamoyladenylate synthase"/>
    <property type="evidence" value="ECO:0007669"/>
    <property type="project" value="UniProtKB-EC"/>
</dbReference>
<keyword evidence="8 13" id="KW-0548">Nucleotidyltransferase</keyword>
<dbReference type="PIRSF" id="PIRSF004930">
    <property type="entry name" value="Tln_factor_SUA5"/>
    <property type="match status" value="1"/>
</dbReference>
<dbReference type="GO" id="GO:0005737">
    <property type="term" value="C:cytoplasm"/>
    <property type="evidence" value="ECO:0007669"/>
    <property type="project" value="UniProtKB-SubCell"/>
</dbReference>
<evidence type="ECO:0000256" key="7">
    <source>
        <dbReference type="ARBA" id="ARBA00022694"/>
    </source>
</evidence>
<dbReference type="RefSeq" id="WP_068660234.1">
    <property type="nucleotide sequence ID" value="NZ_CP017770.1"/>
</dbReference>
<proteinExistence type="inferred from homology"/>
<feature type="binding site" evidence="14">
    <location>
        <position position="82"/>
    </location>
    <ligand>
        <name>ATP</name>
        <dbReference type="ChEBI" id="CHEBI:30616"/>
    </ligand>
</feature>
<dbReference type="FunFam" id="3.90.870.10:FF:000008">
    <property type="entry name" value="Threonylcarbamoyl-AMP synthase"/>
    <property type="match status" value="1"/>
</dbReference>
<dbReference type="GO" id="GO:0000049">
    <property type="term" value="F:tRNA binding"/>
    <property type="evidence" value="ECO:0007669"/>
    <property type="project" value="TreeGrafter"/>
</dbReference>
<keyword evidence="7 13" id="KW-0819">tRNA processing</keyword>
<dbReference type="InterPro" id="IPR017945">
    <property type="entry name" value="DHBP_synth_RibB-like_a/b_dom"/>
</dbReference>
<dbReference type="InterPro" id="IPR010923">
    <property type="entry name" value="T(6)A37_SUA5"/>
</dbReference>
<protein>
    <recommendedName>
        <fullName evidence="4 13">Threonylcarbamoyl-AMP synthase</fullName>
        <shortName evidence="13">TC-AMP synthase</shortName>
        <ecNumber evidence="3 13">2.7.7.87</ecNumber>
    </recommendedName>
    <alternativeName>
        <fullName evidence="11 13">L-threonylcarbamoyladenylate synthase</fullName>
    </alternativeName>
</protein>
<comment type="caution">
    <text evidence="16">The sequence shown here is derived from an EMBL/GenBank/DDBJ whole genome shotgun (WGS) entry which is preliminary data.</text>
</comment>
<evidence type="ECO:0000256" key="2">
    <source>
        <dbReference type="ARBA" id="ARBA00007663"/>
    </source>
</evidence>
<dbReference type="Proteomes" id="UP000077134">
    <property type="component" value="Unassembled WGS sequence"/>
</dbReference>
<comment type="catalytic activity">
    <reaction evidence="12 13">
        <text>L-threonine + hydrogencarbonate + ATP = L-threonylcarbamoyladenylate + diphosphate + H2O</text>
        <dbReference type="Rhea" id="RHEA:36407"/>
        <dbReference type="ChEBI" id="CHEBI:15377"/>
        <dbReference type="ChEBI" id="CHEBI:17544"/>
        <dbReference type="ChEBI" id="CHEBI:30616"/>
        <dbReference type="ChEBI" id="CHEBI:33019"/>
        <dbReference type="ChEBI" id="CHEBI:57926"/>
        <dbReference type="ChEBI" id="CHEBI:73682"/>
        <dbReference type="EC" id="2.7.7.87"/>
    </reaction>
</comment>
<evidence type="ECO:0000313" key="16">
    <source>
        <dbReference type="EMBL" id="OAB71717.1"/>
    </source>
</evidence>
<organism evidence="16 17">
    <name type="scientific">Paenibacillus crassostreae</name>
    <dbReference type="NCBI Taxonomy" id="1763538"/>
    <lineage>
        <taxon>Bacteria</taxon>
        <taxon>Bacillati</taxon>
        <taxon>Bacillota</taxon>
        <taxon>Bacilli</taxon>
        <taxon>Bacillales</taxon>
        <taxon>Paenibacillaceae</taxon>
        <taxon>Paenibacillus</taxon>
    </lineage>
</organism>
<keyword evidence="9 13" id="KW-0547">Nucleotide-binding</keyword>
<evidence type="ECO:0000256" key="10">
    <source>
        <dbReference type="ARBA" id="ARBA00022840"/>
    </source>
</evidence>
<evidence type="ECO:0000256" key="6">
    <source>
        <dbReference type="ARBA" id="ARBA00022679"/>
    </source>
</evidence>
<feature type="binding site" evidence="14">
    <location>
        <position position="166"/>
    </location>
    <ligand>
        <name>L-threonine</name>
        <dbReference type="ChEBI" id="CHEBI:57926"/>
    </ligand>
</feature>
<feature type="binding site" evidence="14">
    <location>
        <position position="168"/>
    </location>
    <ligand>
        <name>ATP</name>
        <dbReference type="ChEBI" id="CHEBI:30616"/>
    </ligand>
</feature>
<gene>
    <name evidence="16" type="ORF">PNBC_17005</name>
</gene>
<dbReference type="Gene3D" id="3.90.870.10">
    <property type="entry name" value="DHBP synthase"/>
    <property type="match status" value="1"/>
</dbReference>
<dbReference type="Pfam" id="PF03481">
    <property type="entry name" value="Sua5_C"/>
    <property type="match status" value="1"/>
</dbReference>
<feature type="binding site" evidence="14">
    <location>
        <position position="221"/>
    </location>
    <ligand>
        <name>ATP</name>
        <dbReference type="ChEBI" id="CHEBI:30616"/>
    </ligand>
</feature>
<dbReference type="EC" id="2.7.7.87" evidence="3 13"/>
<feature type="binding site" evidence="14">
    <location>
        <position position="86"/>
    </location>
    <ligand>
        <name>ATP</name>
        <dbReference type="ChEBI" id="CHEBI:30616"/>
    </ligand>
</feature>
<feature type="domain" description="YrdC-like" evidence="15">
    <location>
        <begin position="37"/>
        <end position="225"/>
    </location>
</feature>
<feature type="binding site" evidence="14">
    <location>
        <position position="59"/>
    </location>
    <ligand>
        <name>ATP</name>
        <dbReference type="ChEBI" id="CHEBI:30616"/>
    </ligand>
</feature>
<keyword evidence="5 13" id="KW-0963">Cytoplasm</keyword>
<evidence type="ECO:0000256" key="14">
    <source>
        <dbReference type="PIRSR" id="PIRSR004930-1"/>
    </source>
</evidence>
<evidence type="ECO:0000256" key="1">
    <source>
        <dbReference type="ARBA" id="ARBA00004496"/>
    </source>
</evidence>
<evidence type="ECO:0000313" key="17">
    <source>
        <dbReference type="Proteomes" id="UP000077134"/>
    </source>
</evidence>
<dbReference type="EMBL" id="LSFN01000036">
    <property type="protein sequence ID" value="OAB71717.1"/>
    <property type="molecule type" value="Genomic_DNA"/>
</dbReference>
<feature type="binding site" evidence="14">
    <location>
        <position position="176"/>
    </location>
    <ligand>
        <name>ATP</name>
        <dbReference type="ChEBI" id="CHEBI:30616"/>
    </ligand>
</feature>
<dbReference type="Pfam" id="PF01300">
    <property type="entry name" value="Sua5_yciO_yrdC"/>
    <property type="match status" value="1"/>
</dbReference>
<feature type="binding site" evidence="14">
    <location>
        <position position="146"/>
    </location>
    <ligand>
        <name>L-threonine</name>
        <dbReference type="ChEBI" id="CHEBI:57926"/>
    </ligand>
</feature>
<dbReference type="Gene3D" id="3.40.50.11030">
    <property type="entry name" value="Threonylcarbamoyl-AMP synthase, C-terminal domain"/>
    <property type="match status" value="1"/>
</dbReference>
<evidence type="ECO:0000256" key="8">
    <source>
        <dbReference type="ARBA" id="ARBA00022695"/>
    </source>
</evidence>
<dbReference type="InterPro" id="IPR050156">
    <property type="entry name" value="TC-AMP_synthase_SUA5"/>
</dbReference>
<comment type="function">
    <text evidence="13">Required for the formation of a threonylcarbamoyl group on adenosine at position 37 (t(6)A37) in tRNAs that read codons beginning with adenine.</text>
</comment>
<comment type="similarity">
    <text evidence="2 13">Belongs to the SUA5 family.</text>
</comment>
<comment type="subcellular location">
    <subcellularLocation>
        <location evidence="1 13">Cytoplasm</location>
    </subcellularLocation>
</comment>
<dbReference type="PANTHER" id="PTHR17490:SF16">
    <property type="entry name" value="THREONYLCARBAMOYL-AMP SYNTHASE"/>
    <property type="match status" value="1"/>
</dbReference>
<dbReference type="InterPro" id="IPR005145">
    <property type="entry name" value="Sua5_C"/>
</dbReference>
<dbReference type="GO" id="GO:0003725">
    <property type="term" value="F:double-stranded RNA binding"/>
    <property type="evidence" value="ECO:0007669"/>
    <property type="project" value="UniProtKB-UniRule"/>
</dbReference>
<dbReference type="PANTHER" id="PTHR17490">
    <property type="entry name" value="SUA5"/>
    <property type="match status" value="1"/>
</dbReference>
<keyword evidence="10 13" id="KW-0067">ATP-binding</keyword>
<evidence type="ECO:0000256" key="4">
    <source>
        <dbReference type="ARBA" id="ARBA00015492"/>
    </source>
</evidence>
<feature type="binding site" evidence="14">
    <location>
        <position position="206"/>
    </location>
    <ligand>
        <name>L-threonine</name>
        <dbReference type="ChEBI" id="CHEBI:57926"/>
    </ligand>
</feature>
<reference evidence="16 17" key="1">
    <citation type="submission" date="2016-02" db="EMBL/GenBank/DDBJ databases">
        <title>Paenibacillus sp. LPB0068, isolated from Crassostrea gigas.</title>
        <authorList>
            <person name="Shin S.-K."/>
            <person name="Yi H."/>
        </authorList>
    </citation>
    <scope>NUCLEOTIDE SEQUENCE [LARGE SCALE GENOMIC DNA]</scope>
    <source>
        <strain evidence="16 17">LPB0068</strain>
    </source>
</reference>
<evidence type="ECO:0000256" key="3">
    <source>
        <dbReference type="ARBA" id="ARBA00012584"/>
    </source>
</evidence>
<dbReference type="GO" id="GO:0006450">
    <property type="term" value="P:regulation of translational fidelity"/>
    <property type="evidence" value="ECO:0007669"/>
    <property type="project" value="TreeGrafter"/>
</dbReference>
<keyword evidence="17" id="KW-1185">Reference proteome</keyword>
<evidence type="ECO:0000256" key="5">
    <source>
        <dbReference type="ARBA" id="ARBA00022490"/>
    </source>
</evidence>
<feature type="binding site" evidence="14">
    <location>
        <position position="91"/>
    </location>
    <ligand>
        <name>L-threonine</name>
        <dbReference type="ChEBI" id="CHEBI:57926"/>
    </ligand>
</feature>
<dbReference type="InterPro" id="IPR006070">
    <property type="entry name" value="Sua5-like_dom"/>
</dbReference>
<dbReference type="OrthoDB" id="9814580at2"/>
<name>A0A162RH43_9BACL</name>
<dbReference type="GO" id="GO:0008033">
    <property type="term" value="P:tRNA processing"/>
    <property type="evidence" value="ECO:0007669"/>
    <property type="project" value="UniProtKB-KW"/>
</dbReference>
<evidence type="ECO:0000256" key="9">
    <source>
        <dbReference type="ARBA" id="ARBA00022741"/>
    </source>
</evidence>
<dbReference type="SUPFAM" id="SSF55821">
    <property type="entry name" value="YrdC/RibB"/>
    <property type="match status" value="1"/>
</dbReference>
<sequence length="401" mass="42231">MTHNLDKEVNWTSKTTSYWNLYSNTDSNSNIQDQVTKQAIEEAAGLIRKGGVVAFPTETVYGLGADARNTTAVEAVFAAKGRPSDNPLIVHIADRSQLTELIADVPSVALTLMDAYWPGPLTIVLPLLPNVLSSRVTAGLDTVGVRMPDHPIALALIAEANCPVAAPSANRSGRPSPTLASHVVEDLDGRIDGVLDGGPAGVGLESTVIRVFPNGDVQVLRPGGITIEQLSSVTGAKVISVGGALIEAQSAVSPDHHNDMGIHQSYADMDSSEPPRSPGVKYAHYAPHGQLTIVRGSSPQAVRDRIISMLGEYTLDGNVTGLLAFDEHLSGYPANSANYIISLGSLATPAEAAYKLYAALRFCDEKGVTFMLAEACSEEGLGEAVMNRLIKAAGGRVLDLS</sequence>
<dbReference type="GO" id="GO:0005524">
    <property type="term" value="F:ATP binding"/>
    <property type="evidence" value="ECO:0007669"/>
    <property type="project" value="UniProtKB-UniRule"/>
</dbReference>
<evidence type="ECO:0000259" key="15">
    <source>
        <dbReference type="PROSITE" id="PS51163"/>
    </source>
</evidence>
<evidence type="ECO:0000256" key="12">
    <source>
        <dbReference type="ARBA" id="ARBA00048366"/>
    </source>
</evidence>
<dbReference type="AlphaFoldDB" id="A0A162RH43"/>
<evidence type="ECO:0000256" key="13">
    <source>
        <dbReference type="PIRNR" id="PIRNR004930"/>
    </source>
</evidence>
<dbReference type="STRING" id="1763538.LPB68_13885"/>
<dbReference type="NCBIfam" id="TIGR00057">
    <property type="entry name" value="L-threonylcarbamoyladenylate synthase"/>
    <property type="match status" value="1"/>
</dbReference>
<evidence type="ECO:0000256" key="11">
    <source>
        <dbReference type="ARBA" id="ARBA00029774"/>
    </source>
</evidence>
<dbReference type="InterPro" id="IPR038385">
    <property type="entry name" value="Sua5/YwlC_C"/>
</dbReference>
<dbReference type="PROSITE" id="PS51163">
    <property type="entry name" value="YRDC"/>
    <property type="match status" value="1"/>
</dbReference>
<keyword evidence="6 13" id="KW-0808">Transferase</keyword>